<dbReference type="EMBL" id="JASBNA010000032">
    <property type="protein sequence ID" value="KAK7683212.1"/>
    <property type="molecule type" value="Genomic_DNA"/>
</dbReference>
<feature type="compositionally biased region" description="Polar residues" evidence="1">
    <location>
        <begin position="77"/>
        <end position="95"/>
    </location>
</feature>
<feature type="compositionally biased region" description="Low complexity" evidence="1">
    <location>
        <begin position="24"/>
        <end position="46"/>
    </location>
</feature>
<evidence type="ECO:0000313" key="2">
    <source>
        <dbReference type="EMBL" id="KAK7683212.1"/>
    </source>
</evidence>
<organism evidence="2 3">
    <name type="scientific">Cerrena zonata</name>
    <dbReference type="NCBI Taxonomy" id="2478898"/>
    <lineage>
        <taxon>Eukaryota</taxon>
        <taxon>Fungi</taxon>
        <taxon>Dikarya</taxon>
        <taxon>Basidiomycota</taxon>
        <taxon>Agaricomycotina</taxon>
        <taxon>Agaricomycetes</taxon>
        <taxon>Polyporales</taxon>
        <taxon>Cerrenaceae</taxon>
        <taxon>Cerrena</taxon>
    </lineage>
</organism>
<feature type="compositionally biased region" description="Polar residues" evidence="1">
    <location>
        <begin position="54"/>
        <end position="67"/>
    </location>
</feature>
<sequence>MSFASMAVPSMFTPKTPSRSKDCSFLPLNSSPLASSPASSPVSAAQARRRSQYKTHATSTPSASRSRQSTRRDTNRNHASSNSRALTATPTTISADENRKTLLRERFRSQCLERAQKDRQRRIDGKRRMSSEYSSDGPDDMMDFDGSEDEDAILNDELFGRIMSSVKRKQQHQYRVSYAQEVGSSFDPDFDDVTEWENELREEPQLAAPEDPEEEELAAYIEEYELGLGDLPYDEIFSLSDLEDIEEERPLQPNSQNDKHRGSEDVEMDS</sequence>
<protein>
    <submittedName>
        <fullName evidence="2">Uncharacterized protein</fullName>
    </submittedName>
</protein>
<name>A0AAW0FSY2_9APHY</name>
<feature type="compositionally biased region" description="Basic and acidic residues" evidence="1">
    <location>
        <begin position="96"/>
        <end position="108"/>
    </location>
</feature>
<dbReference type="Proteomes" id="UP001385951">
    <property type="component" value="Unassembled WGS sequence"/>
</dbReference>
<accession>A0AAW0FSY2</accession>
<gene>
    <name evidence="2" type="ORF">QCA50_013885</name>
</gene>
<proteinExistence type="predicted"/>
<comment type="caution">
    <text evidence="2">The sequence shown here is derived from an EMBL/GenBank/DDBJ whole genome shotgun (WGS) entry which is preliminary data.</text>
</comment>
<feature type="compositionally biased region" description="Basic and acidic residues" evidence="1">
    <location>
        <begin position="114"/>
        <end position="130"/>
    </location>
</feature>
<keyword evidence="3" id="KW-1185">Reference proteome</keyword>
<evidence type="ECO:0000256" key="1">
    <source>
        <dbReference type="SAM" id="MobiDB-lite"/>
    </source>
</evidence>
<feature type="region of interest" description="Disordered" evidence="1">
    <location>
        <begin position="1"/>
        <end position="147"/>
    </location>
</feature>
<reference evidence="2 3" key="1">
    <citation type="submission" date="2022-09" db="EMBL/GenBank/DDBJ databases">
        <authorList>
            <person name="Palmer J.M."/>
        </authorList>
    </citation>
    <scope>NUCLEOTIDE SEQUENCE [LARGE SCALE GENOMIC DNA]</scope>
    <source>
        <strain evidence="2 3">DSM 7382</strain>
    </source>
</reference>
<feature type="region of interest" description="Disordered" evidence="1">
    <location>
        <begin position="239"/>
        <end position="270"/>
    </location>
</feature>
<evidence type="ECO:0000313" key="3">
    <source>
        <dbReference type="Proteomes" id="UP001385951"/>
    </source>
</evidence>
<dbReference type="AlphaFoldDB" id="A0AAW0FSY2"/>
<feature type="compositionally biased region" description="Acidic residues" evidence="1">
    <location>
        <begin position="137"/>
        <end position="147"/>
    </location>
</feature>